<dbReference type="GO" id="GO:0051560">
    <property type="term" value="P:mitochondrial calcium ion homeostasis"/>
    <property type="evidence" value="ECO:0007669"/>
    <property type="project" value="InterPro"/>
</dbReference>
<keyword evidence="3" id="KW-1185">Reference proteome</keyword>
<sequence length="178" mass="19098">MPASLGGRRRRSTSPSDLTAGVPRYGPPTLVTVRYTTALAYLPIGDQLFNPLRLDGVILPMPVTRPPEEGVGVTVEEARKVARAAEMEVARVRLRLSPTPRESALDDADVVIVIGDTVFLHPDMVARAIGSMNPATQAARAAASVVDVDTDADVDARKKRELQEMEEQKAAIDLAAAM</sequence>
<organism evidence="2">
    <name type="scientific">Oryza brachyantha</name>
    <name type="common">malo sina</name>
    <dbReference type="NCBI Taxonomy" id="4533"/>
    <lineage>
        <taxon>Eukaryota</taxon>
        <taxon>Viridiplantae</taxon>
        <taxon>Streptophyta</taxon>
        <taxon>Embryophyta</taxon>
        <taxon>Tracheophyta</taxon>
        <taxon>Spermatophyta</taxon>
        <taxon>Magnoliopsida</taxon>
        <taxon>Liliopsida</taxon>
        <taxon>Poales</taxon>
        <taxon>Poaceae</taxon>
        <taxon>BOP clade</taxon>
        <taxon>Oryzoideae</taxon>
        <taxon>Oryzeae</taxon>
        <taxon>Oryzinae</taxon>
        <taxon>Oryza</taxon>
    </lineage>
</organism>
<dbReference type="HOGENOM" id="CLU_1512837_0_0_1"/>
<dbReference type="PANTHER" id="PTHR13462:SF38">
    <property type="entry name" value="CALCIUM UNIPORTER PROTEIN"/>
    <property type="match status" value="1"/>
</dbReference>
<dbReference type="GO" id="GO:0036444">
    <property type="term" value="P:calcium import into the mitochondrion"/>
    <property type="evidence" value="ECO:0007669"/>
    <property type="project" value="TreeGrafter"/>
</dbReference>
<dbReference type="Proteomes" id="UP000006038">
    <property type="component" value="Chromosome 3"/>
</dbReference>
<dbReference type="Gramene" id="OB03G23020.1">
    <property type="protein sequence ID" value="OB03G23020.1"/>
    <property type="gene ID" value="OB03G23020"/>
</dbReference>
<dbReference type="InterPro" id="IPR039055">
    <property type="entry name" value="MCU_fam"/>
</dbReference>
<proteinExistence type="predicted"/>
<reference evidence="2" key="2">
    <citation type="submission" date="2013-04" db="UniProtKB">
        <authorList>
            <consortium name="EnsemblPlants"/>
        </authorList>
    </citation>
    <scope>IDENTIFICATION</scope>
</reference>
<dbReference type="STRING" id="4533.J3LMM6"/>
<dbReference type="AlphaFoldDB" id="J3LMM6"/>
<dbReference type="PANTHER" id="PTHR13462">
    <property type="entry name" value="CALCIUM UNIPORTER PROTEIN, MITOCHONDRIAL"/>
    <property type="match status" value="1"/>
</dbReference>
<evidence type="ECO:0000313" key="3">
    <source>
        <dbReference type="Proteomes" id="UP000006038"/>
    </source>
</evidence>
<protein>
    <submittedName>
        <fullName evidence="2">Uncharacterized protein</fullName>
    </submittedName>
</protein>
<dbReference type="GO" id="GO:0015292">
    <property type="term" value="F:uniporter activity"/>
    <property type="evidence" value="ECO:0007669"/>
    <property type="project" value="TreeGrafter"/>
</dbReference>
<accession>J3LMM6</accession>
<dbReference type="GO" id="GO:1990246">
    <property type="term" value="C:uniplex complex"/>
    <property type="evidence" value="ECO:0007669"/>
    <property type="project" value="TreeGrafter"/>
</dbReference>
<dbReference type="EnsemblPlants" id="OB03G23020.1">
    <property type="protein sequence ID" value="OB03G23020.1"/>
    <property type="gene ID" value="OB03G23020"/>
</dbReference>
<dbReference type="GO" id="GO:0005262">
    <property type="term" value="F:calcium channel activity"/>
    <property type="evidence" value="ECO:0007669"/>
    <property type="project" value="TreeGrafter"/>
</dbReference>
<evidence type="ECO:0000256" key="1">
    <source>
        <dbReference type="SAM" id="MobiDB-lite"/>
    </source>
</evidence>
<evidence type="ECO:0000313" key="2">
    <source>
        <dbReference type="EnsemblPlants" id="OB03G23020.1"/>
    </source>
</evidence>
<feature type="region of interest" description="Disordered" evidence="1">
    <location>
        <begin position="1"/>
        <end position="23"/>
    </location>
</feature>
<name>J3LMM6_ORYBR</name>
<reference evidence="2" key="1">
    <citation type="journal article" date="2013" name="Nat. Commun.">
        <title>Whole-genome sequencing of Oryza brachyantha reveals mechanisms underlying Oryza genome evolution.</title>
        <authorList>
            <person name="Chen J."/>
            <person name="Huang Q."/>
            <person name="Gao D."/>
            <person name="Wang J."/>
            <person name="Lang Y."/>
            <person name="Liu T."/>
            <person name="Li B."/>
            <person name="Bai Z."/>
            <person name="Luis Goicoechea J."/>
            <person name="Liang C."/>
            <person name="Chen C."/>
            <person name="Zhang W."/>
            <person name="Sun S."/>
            <person name="Liao Y."/>
            <person name="Zhang X."/>
            <person name="Yang L."/>
            <person name="Song C."/>
            <person name="Wang M."/>
            <person name="Shi J."/>
            <person name="Liu G."/>
            <person name="Liu J."/>
            <person name="Zhou H."/>
            <person name="Zhou W."/>
            <person name="Yu Q."/>
            <person name="An N."/>
            <person name="Chen Y."/>
            <person name="Cai Q."/>
            <person name="Wang B."/>
            <person name="Liu B."/>
            <person name="Min J."/>
            <person name="Huang Y."/>
            <person name="Wu H."/>
            <person name="Li Z."/>
            <person name="Zhang Y."/>
            <person name="Yin Y."/>
            <person name="Song W."/>
            <person name="Jiang J."/>
            <person name="Jackson S.A."/>
            <person name="Wing R.A."/>
            <person name="Wang J."/>
            <person name="Chen M."/>
        </authorList>
    </citation>
    <scope>NUCLEOTIDE SEQUENCE [LARGE SCALE GENOMIC DNA]</scope>
    <source>
        <strain evidence="2">cv. IRGC 101232</strain>
    </source>
</reference>